<dbReference type="InterPro" id="IPR003169">
    <property type="entry name" value="GYF"/>
</dbReference>
<organism evidence="3 4">
    <name type="scientific">Neocallimastix californiae</name>
    <dbReference type="NCBI Taxonomy" id="1754190"/>
    <lineage>
        <taxon>Eukaryota</taxon>
        <taxon>Fungi</taxon>
        <taxon>Fungi incertae sedis</taxon>
        <taxon>Chytridiomycota</taxon>
        <taxon>Chytridiomycota incertae sedis</taxon>
        <taxon>Neocallimastigomycetes</taxon>
        <taxon>Neocallimastigales</taxon>
        <taxon>Neocallimastigaceae</taxon>
        <taxon>Neocallimastix</taxon>
    </lineage>
</organism>
<feature type="compositionally biased region" description="Low complexity" evidence="1">
    <location>
        <begin position="1009"/>
        <end position="1031"/>
    </location>
</feature>
<feature type="compositionally biased region" description="Basic and acidic residues" evidence="1">
    <location>
        <begin position="876"/>
        <end position="895"/>
    </location>
</feature>
<evidence type="ECO:0000313" key="3">
    <source>
        <dbReference type="EMBL" id="ORY20850.1"/>
    </source>
</evidence>
<feature type="region of interest" description="Disordered" evidence="1">
    <location>
        <begin position="876"/>
        <end position="965"/>
    </location>
</feature>
<feature type="compositionally biased region" description="Acidic residues" evidence="1">
    <location>
        <begin position="801"/>
        <end position="817"/>
    </location>
</feature>
<gene>
    <name evidence="3" type="ORF">LY90DRAFT_147394</name>
</gene>
<dbReference type="GO" id="GO:0005829">
    <property type="term" value="C:cytosol"/>
    <property type="evidence" value="ECO:0007669"/>
    <property type="project" value="TreeGrafter"/>
</dbReference>
<dbReference type="CDD" id="cd00072">
    <property type="entry name" value="GYF"/>
    <property type="match status" value="1"/>
</dbReference>
<feature type="compositionally biased region" description="Basic and acidic residues" evidence="1">
    <location>
        <begin position="741"/>
        <end position="759"/>
    </location>
</feature>
<keyword evidence="4" id="KW-1185">Reference proteome</keyword>
<dbReference type="PANTHER" id="PTHR14445:SF36">
    <property type="entry name" value="FI03272P-RELATED"/>
    <property type="match status" value="1"/>
</dbReference>
<dbReference type="OrthoDB" id="6415790at2759"/>
<dbReference type="InterPro" id="IPR035445">
    <property type="entry name" value="GYF-like_dom_sf"/>
</dbReference>
<dbReference type="Gene3D" id="3.30.1490.40">
    <property type="match status" value="1"/>
</dbReference>
<dbReference type="SUPFAM" id="SSF55277">
    <property type="entry name" value="GYF domain"/>
    <property type="match status" value="1"/>
</dbReference>
<dbReference type="Proteomes" id="UP000193920">
    <property type="component" value="Unassembled WGS sequence"/>
</dbReference>
<feature type="domain" description="GYF" evidence="2">
    <location>
        <begin position="317"/>
        <end position="365"/>
    </location>
</feature>
<name>A0A1Y2AEZ6_9FUNG</name>
<feature type="compositionally biased region" description="Polar residues" evidence="1">
    <location>
        <begin position="426"/>
        <end position="437"/>
    </location>
</feature>
<dbReference type="AlphaFoldDB" id="A0A1Y2AEZ6"/>
<feature type="compositionally biased region" description="Basic and acidic residues" evidence="1">
    <location>
        <begin position="940"/>
        <end position="958"/>
    </location>
</feature>
<protein>
    <recommendedName>
        <fullName evidence="2">GYF domain-containing protein</fullName>
    </recommendedName>
</protein>
<feature type="compositionally biased region" description="Low complexity" evidence="1">
    <location>
        <begin position="664"/>
        <end position="688"/>
    </location>
</feature>
<feature type="region of interest" description="Disordered" evidence="1">
    <location>
        <begin position="738"/>
        <end position="862"/>
    </location>
</feature>
<proteinExistence type="predicted"/>
<feature type="compositionally biased region" description="Polar residues" evidence="1">
    <location>
        <begin position="138"/>
        <end position="148"/>
    </location>
</feature>
<accession>A0A1Y2AEZ6</accession>
<evidence type="ECO:0000256" key="1">
    <source>
        <dbReference type="SAM" id="MobiDB-lite"/>
    </source>
</evidence>
<evidence type="ECO:0000313" key="4">
    <source>
        <dbReference type="Proteomes" id="UP000193920"/>
    </source>
</evidence>
<feature type="region of interest" description="Disordered" evidence="1">
    <location>
        <begin position="407"/>
        <end position="437"/>
    </location>
</feature>
<feature type="compositionally biased region" description="Basic and acidic residues" evidence="1">
    <location>
        <begin position="831"/>
        <end position="842"/>
    </location>
</feature>
<feature type="compositionally biased region" description="Basic residues" evidence="1">
    <location>
        <begin position="1171"/>
        <end position="1181"/>
    </location>
</feature>
<reference evidence="3 4" key="1">
    <citation type="submission" date="2016-08" db="EMBL/GenBank/DDBJ databases">
        <title>A Parts List for Fungal Cellulosomes Revealed by Comparative Genomics.</title>
        <authorList>
            <consortium name="DOE Joint Genome Institute"/>
            <person name="Haitjema C.H."/>
            <person name="Gilmore S.P."/>
            <person name="Henske J.K."/>
            <person name="Solomon K.V."/>
            <person name="De Groot R."/>
            <person name="Kuo A."/>
            <person name="Mondo S.J."/>
            <person name="Salamov A.A."/>
            <person name="Labutti K."/>
            <person name="Zhao Z."/>
            <person name="Chiniquy J."/>
            <person name="Barry K."/>
            <person name="Brewer H.M."/>
            <person name="Purvine S.O."/>
            <person name="Wright A.T."/>
            <person name="Boxma B."/>
            <person name="Van Alen T."/>
            <person name="Hackstein J.H."/>
            <person name="Baker S.E."/>
            <person name="Grigoriev I.V."/>
            <person name="O'Malley M.A."/>
        </authorList>
    </citation>
    <scope>NUCLEOTIDE SEQUENCE [LARGE SCALE GENOMIC DNA]</scope>
    <source>
        <strain evidence="3 4">G1</strain>
    </source>
</reference>
<comment type="caution">
    <text evidence="3">The sequence shown here is derived from an EMBL/GenBank/DDBJ whole genome shotgun (WGS) entry which is preliminary data.</text>
</comment>
<dbReference type="EMBL" id="MCOG01000278">
    <property type="protein sequence ID" value="ORY20850.1"/>
    <property type="molecule type" value="Genomic_DNA"/>
</dbReference>
<feature type="compositionally biased region" description="Polar residues" evidence="1">
    <location>
        <begin position="905"/>
        <end position="918"/>
    </location>
</feature>
<feature type="region of interest" description="Disordered" evidence="1">
    <location>
        <begin position="1150"/>
        <end position="1181"/>
    </location>
</feature>
<feature type="region of interest" description="Disordered" evidence="1">
    <location>
        <begin position="29"/>
        <end position="49"/>
    </location>
</feature>
<dbReference type="STRING" id="1754190.A0A1Y2AEZ6"/>
<dbReference type="PANTHER" id="PTHR14445">
    <property type="entry name" value="GRB10 INTERACTING GYF PROTEIN"/>
    <property type="match status" value="1"/>
</dbReference>
<dbReference type="SMART" id="SM00444">
    <property type="entry name" value="GYF"/>
    <property type="match status" value="1"/>
</dbReference>
<feature type="region of interest" description="Disordered" evidence="1">
    <location>
        <begin position="656"/>
        <end position="688"/>
    </location>
</feature>
<dbReference type="Pfam" id="PF02213">
    <property type="entry name" value="GYF"/>
    <property type="match status" value="1"/>
</dbReference>
<sequence length="1181" mass="133770">MSMNFGPEWMRKQIPSNYDASSNLSNINNNSMDNYSKGKTAMNDHKAGSNQYKYSKDEVMSIWNNKKKPNNKKMSFDYDKNISSTEPLNSMSMMSFNNYDKKILGQNSVSNDMTSRTSRDYNERTENHFKDRNDTRLNSRPFSYNRGSYDQMANGRNDFSMDPNRKIGNIWESQNRSNNYMGNSNMYSLKNKNDFNKKPKFKSMSTPLNKDIEMDGVQSNNIDNLNMKDNSNDLTNTFDNMSLKTNYSNDKSMNNSLFNNDIFPFNSNSLNVTKTQSFDDPMKTLNISKMDNIGLQGSIFNEPDSVKEKPKEVTIESPKWNYKDPSGKIQGPFLYNEMQEWYNAGYFEKNLPVKKENDDEFKSLSSIIEQYGEEKPFIIEAENYIKKKKELNLKANEVTATTATVQTQAISTSSNSKPSIKPIQKTIPSSTHQSSLDANVTSPIGNKKIPVSSYSVGGGIGLGRGIGMKENNSFSNNLDSMYNSFNNNTINSPKVYTGRNASFPTMGNQYEPVGYPGMSRLSTGMNNPQMMGMPGSQTWVPYNDPSLLGFKGMMGFNDIYSNQYYNYDLMNPDLNKSNFNQQFYYQLMQQTHQFPPQYYQMMRQMPQNQIPLYNMFGQPINAVGMKPQMVSNPNIGAMQNEIIPIINNTTAANNSQSLFSGSDTNQNSSQNTSNNMWNTTSQSTNNNSININKAEKNKTDSIPNVDNTNTEAIITQSSNNETINNTKIDSIANDIPINEANTEKKDNVEEIKESEKEQNEEPVVEVNNEESQEIEENKEELVEEAEEEEEIEKEEEKSQENIEEEKSEEHFEEEDKEKEEKSPIEDSNQENNEKEVKEEIKKPISPAPAPIKNHWKISSNKTQSLSIKEIQEMEEKEKLEQLKKHQQEIKEKQEAAAKAATEATNNVESSPISLSEPTTVWGAPHNSVQKSLRQIMQEEENNKKKQKDLQMKEAENKKANKTTSHVVVNTTRSVWAGRPLTIIADSNSKVVTASSLNAAKKESVKKEVISSSTSRSQPSQVSTSVSNTPTTAKSENEWTPVGKVVKKSEQPSQKITKSSSKTDNSKKGPSDAFMKWCKNALRVSTSAGVNVDEFVNVLLLMPLNETSVIYDICTDTLGGITAIDPLKFAEEFIKRRKMDQNDQSFSAVRGYNSYTHDDNKNSNKFIPVKGSGRKKNRQNLN</sequence>
<dbReference type="InterPro" id="IPR051640">
    <property type="entry name" value="GRB10-interact_GYF"/>
</dbReference>
<dbReference type="PROSITE" id="PS50829">
    <property type="entry name" value="GYF"/>
    <property type="match status" value="1"/>
</dbReference>
<feature type="region of interest" description="Disordered" evidence="1">
    <location>
        <begin position="1001"/>
        <end position="1069"/>
    </location>
</feature>
<feature type="compositionally biased region" description="Acidic residues" evidence="1">
    <location>
        <begin position="760"/>
        <end position="793"/>
    </location>
</feature>
<feature type="region of interest" description="Disordered" evidence="1">
    <location>
        <begin position="132"/>
        <end position="161"/>
    </location>
</feature>
<evidence type="ECO:0000259" key="2">
    <source>
        <dbReference type="PROSITE" id="PS50829"/>
    </source>
</evidence>